<gene>
    <name evidence="3" type="ORF">E0H92_37235</name>
</gene>
<dbReference type="AlphaFoldDB" id="A0A4R0ICA2"/>
<dbReference type="GO" id="GO:0045900">
    <property type="term" value="P:negative regulation of translational elongation"/>
    <property type="evidence" value="ECO:0007669"/>
    <property type="project" value="TreeGrafter"/>
</dbReference>
<proteinExistence type="predicted"/>
<dbReference type="GO" id="GO:0022627">
    <property type="term" value="C:cytosolic small ribosomal subunit"/>
    <property type="evidence" value="ECO:0007669"/>
    <property type="project" value="TreeGrafter"/>
</dbReference>
<feature type="region of interest" description="Disordered" evidence="1">
    <location>
        <begin position="1"/>
        <end position="20"/>
    </location>
</feature>
<evidence type="ECO:0000313" key="4">
    <source>
        <dbReference type="Proteomes" id="UP000294225"/>
    </source>
</evidence>
<dbReference type="InterPro" id="IPR038416">
    <property type="entry name" value="Ribosom_S30AE_C_sf"/>
</dbReference>
<sequence length="287" mass="31781">MARIQGPTVLPGATPEVRPWDGRKEREFSMVAELHRASPILVTAQGILPTDTVAVIHQHLRPILGAAAAHSRVRITRLVEPTLTRPIVAQVDIQLAGHRIRAQVTASTAPDAVDRLAARTIDQLRLIPRALADCLRDRATNHSQPSFPELLPPGERRIARRKTSAPVTMSVREAIAQLQAMDYRFHLFRERYSRQEAVVLRNVSGGYRILQTRPNPIGLEVATPPLVLAAAERLTLAEAIDRLDLTGAPVVVFAIRTTGRLHALYSRYDGNYGLLGPTPFSRESVRR</sequence>
<accession>A0A4R0ICA2</accession>
<dbReference type="EMBL" id="SJKC01000007">
    <property type="protein sequence ID" value="TCC30763.1"/>
    <property type="molecule type" value="Genomic_DNA"/>
</dbReference>
<reference evidence="3 4" key="1">
    <citation type="submission" date="2019-02" db="EMBL/GenBank/DDBJ databases">
        <title>Kribbella capetownensis sp. nov. and Kribbella speibonae sp. nov., isolated from soil.</title>
        <authorList>
            <person name="Curtis S.M."/>
            <person name="Norton I."/>
            <person name="Everest G.J."/>
            <person name="Meyers P.R."/>
        </authorList>
    </citation>
    <scope>NUCLEOTIDE SEQUENCE [LARGE SCALE GENOMIC DNA]</scope>
    <source>
        <strain evidence="3 4">YM55</strain>
    </source>
</reference>
<feature type="domain" description="Sigma 54 modulation/S30EA ribosomal protein C-terminal" evidence="2">
    <location>
        <begin position="155"/>
        <end position="208"/>
    </location>
</feature>
<dbReference type="Pfam" id="PF16321">
    <property type="entry name" value="Ribosom_S30AE_C"/>
    <property type="match status" value="2"/>
</dbReference>
<dbReference type="PANTHER" id="PTHR33231:SF1">
    <property type="entry name" value="30S RIBOSOMAL PROTEIN"/>
    <property type="match status" value="1"/>
</dbReference>
<feature type="domain" description="Sigma 54 modulation/S30EA ribosomal protein C-terminal" evidence="2">
    <location>
        <begin position="231"/>
        <end position="274"/>
    </location>
</feature>
<dbReference type="Proteomes" id="UP000294225">
    <property type="component" value="Unassembled WGS sequence"/>
</dbReference>
<dbReference type="InterPro" id="IPR032528">
    <property type="entry name" value="Ribosom_S30AE_C"/>
</dbReference>
<dbReference type="PANTHER" id="PTHR33231">
    <property type="entry name" value="30S RIBOSOMAL PROTEIN"/>
    <property type="match status" value="1"/>
</dbReference>
<protein>
    <recommendedName>
        <fullName evidence="2">Sigma 54 modulation/S30EA ribosomal protein C-terminal domain-containing protein</fullName>
    </recommendedName>
</protein>
<evidence type="ECO:0000256" key="1">
    <source>
        <dbReference type="SAM" id="MobiDB-lite"/>
    </source>
</evidence>
<dbReference type="InterPro" id="IPR050574">
    <property type="entry name" value="HPF/YfiA_ribosome-assoc"/>
</dbReference>
<organism evidence="3 4">
    <name type="scientific">Kribbella speibonae</name>
    <dbReference type="NCBI Taxonomy" id="1572660"/>
    <lineage>
        <taxon>Bacteria</taxon>
        <taxon>Bacillati</taxon>
        <taxon>Actinomycetota</taxon>
        <taxon>Actinomycetes</taxon>
        <taxon>Propionibacteriales</taxon>
        <taxon>Kribbellaceae</taxon>
        <taxon>Kribbella</taxon>
    </lineage>
</organism>
<evidence type="ECO:0000259" key="2">
    <source>
        <dbReference type="Pfam" id="PF16321"/>
    </source>
</evidence>
<dbReference type="Gene3D" id="3.30.505.50">
    <property type="entry name" value="Sigma 54 modulation/S30EA ribosomal protein, C-terminal domain"/>
    <property type="match status" value="2"/>
</dbReference>
<evidence type="ECO:0000313" key="3">
    <source>
        <dbReference type="EMBL" id="TCC30763.1"/>
    </source>
</evidence>
<comment type="caution">
    <text evidence="3">The sequence shown here is derived from an EMBL/GenBank/DDBJ whole genome shotgun (WGS) entry which is preliminary data.</text>
</comment>
<name>A0A4R0ICA2_9ACTN</name>
<dbReference type="GO" id="GO:0043024">
    <property type="term" value="F:ribosomal small subunit binding"/>
    <property type="evidence" value="ECO:0007669"/>
    <property type="project" value="TreeGrafter"/>
</dbReference>